<dbReference type="Proteomes" id="UP000078512">
    <property type="component" value="Unassembled WGS sequence"/>
</dbReference>
<keyword evidence="1" id="KW-0732">Signal</keyword>
<keyword evidence="3" id="KW-1185">Reference proteome</keyword>
<accession>A0A197KJU2</accession>
<evidence type="ECO:0000256" key="1">
    <source>
        <dbReference type="SAM" id="SignalP"/>
    </source>
</evidence>
<proteinExistence type="predicted"/>
<feature type="chain" id="PRO_5008276936" evidence="1">
    <location>
        <begin position="24"/>
        <end position="124"/>
    </location>
</feature>
<protein>
    <submittedName>
        <fullName evidence="2">Uncharacterized protein</fullName>
    </submittedName>
</protein>
<name>A0A197KJU2_9FUNG</name>
<gene>
    <name evidence="2" type="ORF">K457DRAFT_131971</name>
</gene>
<evidence type="ECO:0000313" key="3">
    <source>
        <dbReference type="Proteomes" id="UP000078512"/>
    </source>
</evidence>
<sequence>MLSCHSAALLLVSLCLLLNVTNAFDSCDQSKKDCFLYCYRSLGDRIGRTCLYTHTDTYKNDGNARACVPKGNSLSSCQYYRIDPKDTKELAQFKAWCNKGPWTAGCRDDDPGYSEANNCDTYNL</sequence>
<reference evidence="2 3" key="1">
    <citation type="submission" date="2016-05" db="EMBL/GenBank/DDBJ databases">
        <title>Genome sequencing reveals origins of a unique bacterial endosymbiosis in the earliest lineages of terrestrial Fungi.</title>
        <authorList>
            <consortium name="DOE Joint Genome Institute"/>
            <person name="Uehling J."/>
            <person name="Gryganskyi A."/>
            <person name="Hameed K."/>
            <person name="Tschaplinski T."/>
            <person name="Misztal P."/>
            <person name="Wu S."/>
            <person name="Desiro A."/>
            <person name="Vande Pol N."/>
            <person name="Du Z.-Y."/>
            <person name="Zienkiewicz A."/>
            <person name="Zienkiewicz K."/>
            <person name="Morin E."/>
            <person name="Tisserant E."/>
            <person name="Splivallo R."/>
            <person name="Hainaut M."/>
            <person name="Henrissat B."/>
            <person name="Ohm R."/>
            <person name="Kuo A."/>
            <person name="Yan J."/>
            <person name="Lipzen A."/>
            <person name="Nolan M."/>
            <person name="Labutti K."/>
            <person name="Barry K."/>
            <person name="Goldstein A."/>
            <person name="Labbe J."/>
            <person name="Schadt C."/>
            <person name="Tuskan G."/>
            <person name="Grigoriev I."/>
            <person name="Martin F."/>
            <person name="Vilgalys R."/>
            <person name="Bonito G."/>
        </authorList>
    </citation>
    <scope>NUCLEOTIDE SEQUENCE [LARGE SCALE GENOMIC DNA]</scope>
    <source>
        <strain evidence="2 3">AG-77</strain>
    </source>
</reference>
<organism evidence="2 3">
    <name type="scientific">Linnemannia elongata AG-77</name>
    <dbReference type="NCBI Taxonomy" id="1314771"/>
    <lineage>
        <taxon>Eukaryota</taxon>
        <taxon>Fungi</taxon>
        <taxon>Fungi incertae sedis</taxon>
        <taxon>Mucoromycota</taxon>
        <taxon>Mortierellomycotina</taxon>
        <taxon>Mortierellomycetes</taxon>
        <taxon>Mortierellales</taxon>
        <taxon>Mortierellaceae</taxon>
        <taxon>Linnemannia</taxon>
    </lineage>
</organism>
<dbReference type="AlphaFoldDB" id="A0A197KJU2"/>
<dbReference type="EMBL" id="KV442011">
    <property type="protein sequence ID" value="OAQ36836.1"/>
    <property type="molecule type" value="Genomic_DNA"/>
</dbReference>
<evidence type="ECO:0000313" key="2">
    <source>
        <dbReference type="EMBL" id="OAQ36836.1"/>
    </source>
</evidence>
<feature type="signal peptide" evidence="1">
    <location>
        <begin position="1"/>
        <end position="23"/>
    </location>
</feature>